<evidence type="ECO:0000313" key="3">
    <source>
        <dbReference type="Proteomes" id="UP001187531"/>
    </source>
</evidence>
<organism evidence="2 3">
    <name type="scientific">Artemia franciscana</name>
    <name type="common">Brine shrimp</name>
    <name type="synonym">Artemia sanfranciscana</name>
    <dbReference type="NCBI Taxonomy" id="6661"/>
    <lineage>
        <taxon>Eukaryota</taxon>
        <taxon>Metazoa</taxon>
        <taxon>Ecdysozoa</taxon>
        <taxon>Arthropoda</taxon>
        <taxon>Crustacea</taxon>
        <taxon>Branchiopoda</taxon>
        <taxon>Anostraca</taxon>
        <taxon>Artemiidae</taxon>
        <taxon>Artemia</taxon>
    </lineage>
</organism>
<keyword evidence="1" id="KW-0175">Coiled coil</keyword>
<dbReference type="Proteomes" id="UP001187531">
    <property type="component" value="Unassembled WGS sequence"/>
</dbReference>
<comment type="caution">
    <text evidence="2">The sequence shown here is derived from an EMBL/GenBank/DDBJ whole genome shotgun (WGS) entry which is preliminary data.</text>
</comment>
<evidence type="ECO:0000256" key="1">
    <source>
        <dbReference type="SAM" id="Coils"/>
    </source>
</evidence>
<feature type="coiled-coil region" evidence="1">
    <location>
        <begin position="170"/>
        <end position="283"/>
    </location>
</feature>
<name>A0AA88LFY6_ARTSF</name>
<gene>
    <name evidence="2" type="ORF">QYM36_001657</name>
</gene>
<protein>
    <submittedName>
        <fullName evidence="2">Uncharacterized protein</fullName>
    </submittedName>
</protein>
<dbReference type="AlphaFoldDB" id="A0AA88LFY6"/>
<accession>A0AA88LFY6</accession>
<reference evidence="2" key="1">
    <citation type="submission" date="2023-07" db="EMBL/GenBank/DDBJ databases">
        <title>Chromosome-level genome assembly of Artemia franciscana.</title>
        <authorList>
            <person name="Jo E."/>
        </authorList>
    </citation>
    <scope>NUCLEOTIDE SEQUENCE</scope>
    <source>
        <tissue evidence="2">Whole body</tissue>
    </source>
</reference>
<dbReference type="EMBL" id="JAVRJZ010000003">
    <property type="protein sequence ID" value="KAK2725279.1"/>
    <property type="molecule type" value="Genomic_DNA"/>
</dbReference>
<proteinExistence type="predicted"/>
<evidence type="ECO:0000313" key="2">
    <source>
        <dbReference type="EMBL" id="KAK2725279.1"/>
    </source>
</evidence>
<sequence length="431" mass="50234">MDPNLESREHELELFFTENFPTMNRHELLKRPTVDLVIEFLFNFLKLIPTKSDEKFEEYLKAVTARYMQLVGGDPTYGKAHALYHLCKPFLAFENVTDYQITIWDILQPTPNRVKAMVLECLNYYGFVNFIQGSEDQSLFIETLNSWEERNIKKSEHEVLLQHLINEIDREKMNREKDRITKEAMERQHENLQREVKALTLEQKSLEDEKSSIKATILKHQQESDEYDEEIRKALMVIENLKGEIVESPEKAQEEMRSLREQVDNIKEEVAKAQSILTEKKRTSALREEAAYLSKKDSEILQNIIETTEQVEDHQIAHDQLNAGKEILAQAEARKIKAQQDVKQREEKLVVTEAKMWVKSQSAAEEIEEIELSFSGTAHGKDPMDDIGAEVKRKIWLKNLRGQVIVNTAEQLYKALKIEETSLMFLHLTSS</sequence>
<keyword evidence="3" id="KW-1185">Reference proteome</keyword>